<feature type="domain" description="RGS" evidence="3">
    <location>
        <begin position="311"/>
        <end position="428"/>
    </location>
</feature>
<dbReference type="PANTHER" id="PTHR45746:SF5">
    <property type="entry name" value="REGULATOR OF G-PROTEIN SIGNALING 7"/>
    <property type="match status" value="1"/>
</dbReference>
<dbReference type="Pfam" id="PF00631">
    <property type="entry name" value="G-gamma"/>
    <property type="match status" value="1"/>
</dbReference>
<dbReference type="InterPro" id="IPR036388">
    <property type="entry name" value="WH-like_DNA-bd_sf"/>
</dbReference>
<dbReference type="Gene3D" id="1.10.167.10">
    <property type="entry name" value="Regulator of G-protein Signalling 4, domain 2"/>
    <property type="match status" value="1"/>
</dbReference>
<evidence type="ECO:0000256" key="2">
    <source>
        <dbReference type="SAM" id="MobiDB-lite"/>
    </source>
</evidence>
<dbReference type="Gene3D" id="1.10.1240.60">
    <property type="match status" value="1"/>
</dbReference>
<dbReference type="InterPro" id="IPR015898">
    <property type="entry name" value="G-protein_gamma-like_dom"/>
</dbReference>
<dbReference type="Pfam" id="PF00610">
    <property type="entry name" value="DEP"/>
    <property type="match status" value="1"/>
</dbReference>
<proteinExistence type="predicted"/>
<evidence type="ECO:0000313" key="6">
    <source>
        <dbReference type="RefSeq" id="XP_012938027.1"/>
    </source>
</evidence>
<dbReference type="InterPro" id="IPR036284">
    <property type="entry name" value="GGL_sf"/>
</dbReference>
<dbReference type="InterPro" id="IPR000591">
    <property type="entry name" value="DEP_dom"/>
</dbReference>
<dbReference type="SMART" id="SM00224">
    <property type="entry name" value="GGL"/>
    <property type="match status" value="1"/>
</dbReference>
<gene>
    <name evidence="6" type="primary">LOC101854412</name>
</gene>
<keyword evidence="1" id="KW-0734">Signal transduction inhibitor</keyword>
<evidence type="ECO:0000313" key="5">
    <source>
        <dbReference type="Proteomes" id="UP000694888"/>
    </source>
</evidence>
<dbReference type="InterPro" id="IPR047016">
    <property type="entry name" value="RGS6/7/9/11"/>
</dbReference>
<evidence type="ECO:0000259" key="3">
    <source>
        <dbReference type="PROSITE" id="PS50132"/>
    </source>
</evidence>
<name>A0ABM0ZZZ4_APLCA</name>
<evidence type="ECO:0000259" key="4">
    <source>
        <dbReference type="PROSITE" id="PS50186"/>
    </source>
</evidence>
<feature type="compositionally biased region" description="Basic and acidic residues" evidence="2">
    <location>
        <begin position="485"/>
        <end position="500"/>
    </location>
</feature>
<dbReference type="Proteomes" id="UP000694888">
    <property type="component" value="Unplaced"/>
</dbReference>
<dbReference type="Gene3D" id="4.10.260.10">
    <property type="entry name" value="Transducin (heterotrimeric G protein), gamma chain"/>
    <property type="match status" value="1"/>
</dbReference>
<dbReference type="PROSITE" id="PS50132">
    <property type="entry name" value="RGS"/>
    <property type="match status" value="1"/>
</dbReference>
<evidence type="ECO:0000256" key="1">
    <source>
        <dbReference type="ARBA" id="ARBA00022700"/>
    </source>
</evidence>
<dbReference type="Pfam" id="PF00615">
    <property type="entry name" value="RGS"/>
    <property type="match status" value="1"/>
</dbReference>
<accession>A0ABM0ZZZ4</accession>
<dbReference type="SUPFAM" id="SSF48670">
    <property type="entry name" value="Transducin (heterotrimeric G protein), gamma chain"/>
    <property type="match status" value="1"/>
</dbReference>
<dbReference type="InterPro" id="IPR044926">
    <property type="entry name" value="RGS_subdomain_2"/>
</dbReference>
<dbReference type="InterPro" id="IPR036390">
    <property type="entry name" value="WH_DNA-bd_sf"/>
</dbReference>
<dbReference type="SUPFAM" id="SSF48097">
    <property type="entry name" value="Regulator of G-protein signaling, RGS"/>
    <property type="match status" value="1"/>
</dbReference>
<dbReference type="PRINTS" id="PR01301">
    <property type="entry name" value="RGSPROTEIN"/>
</dbReference>
<dbReference type="RefSeq" id="XP_012938027.1">
    <property type="nucleotide sequence ID" value="XM_013082573.2"/>
</dbReference>
<organism evidence="5 6">
    <name type="scientific">Aplysia californica</name>
    <name type="common">California sea hare</name>
    <dbReference type="NCBI Taxonomy" id="6500"/>
    <lineage>
        <taxon>Eukaryota</taxon>
        <taxon>Metazoa</taxon>
        <taxon>Spiralia</taxon>
        <taxon>Lophotrochozoa</taxon>
        <taxon>Mollusca</taxon>
        <taxon>Gastropoda</taxon>
        <taxon>Heterobranchia</taxon>
        <taxon>Euthyneura</taxon>
        <taxon>Tectipleura</taxon>
        <taxon>Aplysiida</taxon>
        <taxon>Aplysioidea</taxon>
        <taxon>Aplysiidae</taxon>
        <taxon>Aplysia</taxon>
    </lineage>
</organism>
<dbReference type="InterPro" id="IPR016137">
    <property type="entry name" value="RGS"/>
</dbReference>
<dbReference type="CDD" id="cd00068">
    <property type="entry name" value="GGL"/>
    <property type="match status" value="1"/>
</dbReference>
<dbReference type="InterPro" id="IPR036305">
    <property type="entry name" value="RGS_sf"/>
</dbReference>
<keyword evidence="5" id="KW-1185">Reference proteome</keyword>
<feature type="compositionally biased region" description="Polar residues" evidence="2">
    <location>
        <begin position="462"/>
        <end position="483"/>
    </location>
</feature>
<dbReference type="PANTHER" id="PTHR45746">
    <property type="entry name" value="LP21163P"/>
    <property type="match status" value="1"/>
</dbReference>
<dbReference type="PROSITE" id="PS50186">
    <property type="entry name" value="DEP"/>
    <property type="match status" value="1"/>
</dbReference>
<feature type="region of interest" description="Disordered" evidence="2">
    <location>
        <begin position="439"/>
        <end position="553"/>
    </location>
</feature>
<sequence>MVFGTRAMDTCRETKSRHAVFEKMEKLVKEMQQSKSGVPVRTQTRFLASIPSVFSGSDLIHWLSNRLKISEEEHTEAVKLAVLLCHYGYIFPVADSRNLTVKEDASLYRFQNPTYWPSQNMEPDNVSYAIHLVKRNSRNKQKHGLDDYEQASLAKLNTMLCDKWDFIVTQAQAQVKIAKERKRTDKAILDSQERAFWRIHRPPPGSIKTLDEGSKRNFQPMQMAARRRKNKDLLQKELQYLRHAITICRVKTSKAIEGLKNFTDLHHELDPMVTPPLPSNPWISDDTTFFEICEDSTEIPTEQRVKKWSYSLRALLADPRGKTEFENFLKKEYSHENFRFWKACEDLKFCPQSGLPACIQKIAEEFLTPGSHHEVNIDSKCSEEVQRNMKLAKPSRFTFDRAQEQVFSLMKKDTYQRFLRSEQYKHLLANAVQPGGKKKFFSFGSRKKNTLTPSPKPKRRGSASNDGDGENQTVAHHSYSTGNLRDLDDKSTVMLRRDANSSDSSLARCDTSPNMVGRRSLRSPQESPRKSKQLEVPKHTSVHVADSSKGEGTSCLAIAVPSKTNVVAPWEGVD</sequence>
<dbReference type="SMART" id="SM00049">
    <property type="entry name" value="DEP"/>
    <property type="match status" value="1"/>
</dbReference>
<reference evidence="6" key="1">
    <citation type="submission" date="2025-08" db="UniProtKB">
        <authorList>
            <consortium name="RefSeq"/>
        </authorList>
    </citation>
    <scope>IDENTIFICATION</scope>
</reference>
<dbReference type="CDD" id="cd04450">
    <property type="entry name" value="DEP_RGS7-like"/>
    <property type="match status" value="1"/>
</dbReference>
<dbReference type="SMART" id="SM00315">
    <property type="entry name" value="RGS"/>
    <property type="match status" value="1"/>
</dbReference>
<dbReference type="GeneID" id="101854412"/>
<protein>
    <submittedName>
        <fullName evidence="6">Regulator of G-protein signaling 7 isoform X1</fullName>
    </submittedName>
</protein>
<feature type="compositionally biased region" description="Basic and acidic residues" evidence="2">
    <location>
        <begin position="527"/>
        <end position="538"/>
    </location>
</feature>
<feature type="compositionally biased region" description="Basic residues" evidence="2">
    <location>
        <begin position="439"/>
        <end position="449"/>
    </location>
</feature>
<dbReference type="InterPro" id="IPR040759">
    <property type="entry name" value="RGS_DHEX"/>
</dbReference>
<dbReference type="SMART" id="SM01224">
    <property type="entry name" value="G_gamma"/>
    <property type="match status" value="1"/>
</dbReference>
<feature type="domain" description="DEP" evidence="4">
    <location>
        <begin position="34"/>
        <end position="112"/>
    </location>
</feature>
<dbReference type="Gene3D" id="1.10.10.10">
    <property type="entry name" value="Winged helix-like DNA-binding domain superfamily/Winged helix DNA-binding domain"/>
    <property type="match status" value="1"/>
</dbReference>
<dbReference type="InterPro" id="IPR047017">
    <property type="entry name" value="RGS6/7/9/11_DHEX_sf"/>
</dbReference>
<dbReference type="Pfam" id="PF18148">
    <property type="entry name" value="RGS_DHEX"/>
    <property type="match status" value="1"/>
</dbReference>
<dbReference type="SUPFAM" id="SSF46785">
    <property type="entry name" value="Winged helix' DNA-binding domain"/>
    <property type="match status" value="1"/>
</dbReference>